<comment type="caution">
    <text evidence="2">The sequence shown here is derived from an EMBL/GenBank/DDBJ whole genome shotgun (WGS) entry which is preliminary data.</text>
</comment>
<keyword evidence="1" id="KW-0472">Membrane</keyword>
<dbReference type="EMBL" id="PFOH01000011">
    <property type="protein sequence ID" value="PIZ69962.1"/>
    <property type="molecule type" value="Genomic_DNA"/>
</dbReference>
<evidence type="ECO:0000313" key="3">
    <source>
        <dbReference type="Proteomes" id="UP000231688"/>
    </source>
</evidence>
<dbReference type="Proteomes" id="UP000231688">
    <property type="component" value="Unassembled WGS sequence"/>
</dbReference>
<sequence length="182" mass="20425">MPYRQFLASFHLGAASGWDLFIILVFLITVLVYGLFLGRNRLIVLLLSSYFSFLIVNVLPWERLASLGWLGIGDGPSASLEIIIFLGIILLFYFLIPRSVLSSVLRIRKRGDASWLRLLILSVVQVGLLAMTILSFLPKEALADIGSIVKMVFVGSSAQFVWTILPILTVVLMRRNKKIDEK</sequence>
<feature type="transmembrane region" description="Helical" evidence="1">
    <location>
        <begin position="20"/>
        <end position="37"/>
    </location>
</feature>
<organism evidence="2 3">
    <name type="scientific">Candidatus Portnoybacteria bacterium CG_4_10_14_0_2_um_filter_43_36</name>
    <dbReference type="NCBI Taxonomy" id="1974798"/>
    <lineage>
        <taxon>Bacteria</taxon>
        <taxon>Candidatus Portnoyibacteriota</taxon>
    </lineage>
</organism>
<keyword evidence="1" id="KW-1133">Transmembrane helix</keyword>
<proteinExistence type="predicted"/>
<evidence type="ECO:0000256" key="1">
    <source>
        <dbReference type="SAM" id="Phobius"/>
    </source>
</evidence>
<feature type="transmembrane region" description="Helical" evidence="1">
    <location>
        <begin position="148"/>
        <end position="173"/>
    </location>
</feature>
<keyword evidence="1" id="KW-0812">Transmembrane</keyword>
<feature type="transmembrane region" description="Helical" evidence="1">
    <location>
        <begin position="42"/>
        <end position="59"/>
    </location>
</feature>
<dbReference type="AlphaFoldDB" id="A0A2M7UFH7"/>
<protein>
    <submittedName>
        <fullName evidence="2">Uncharacterized protein</fullName>
    </submittedName>
</protein>
<accession>A0A2M7UFH7</accession>
<name>A0A2M7UFH7_9BACT</name>
<evidence type="ECO:0000313" key="2">
    <source>
        <dbReference type="EMBL" id="PIZ69962.1"/>
    </source>
</evidence>
<feature type="transmembrane region" description="Helical" evidence="1">
    <location>
        <begin position="116"/>
        <end position="136"/>
    </location>
</feature>
<gene>
    <name evidence="2" type="ORF">COY10_00530</name>
</gene>
<reference evidence="3" key="1">
    <citation type="submission" date="2017-09" db="EMBL/GenBank/DDBJ databases">
        <title>Depth-based differentiation of microbial function through sediment-hosted aquifers and enrichment of novel symbionts in the deep terrestrial subsurface.</title>
        <authorList>
            <person name="Probst A.J."/>
            <person name="Ladd B."/>
            <person name="Jarett J.K."/>
            <person name="Geller-Mcgrath D.E."/>
            <person name="Sieber C.M.K."/>
            <person name="Emerson J.B."/>
            <person name="Anantharaman K."/>
            <person name="Thomas B.C."/>
            <person name="Malmstrom R."/>
            <person name="Stieglmeier M."/>
            <person name="Klingl A."/>
            <person name="Woyke T."/>
            <person name="Ryan C.M."/>
            <person name="Banfield J.F."/>
        </authorList>
    </citation>
    <scope>NUCLEOTIDE SEQUENCE [LARGE SCALE GENOMIC DNA]</scope>
</reference>
<feature type="transmembrane region" description="Helical" evidence="1">
    <location>
        <begin position="79"/>
        <end position="96"/>
    </location>
</feature>